<evidence type="ECO:0000313" key="2">
    <source>
        <dbReference type="Proteomes" id="UP000521943"/>
    </source>
</evidence>
<proteinExistence type="predicted"/>
<organism evidence="1 2">
    <name type="scientific">Ephemerocybe angulata</name>
    <dbReference type="NCBI Taxonomy" id="980116"/>
    <lineage>
        <taxon>Eukaryota</taxon>
        <taxon>Fungi</taxon>
        <taxon>Dikarya</taxon>
        <taxon>Basidiomycota</taxon>
        <taxon>Agaricomycotina</taxon>
        <taxon>Agaricomycetes</taxon>
        <taxon>Agaricomycetidae</taxon>
        <taxon>Agaricales</taxon>
        <taxon>Agaricineae</taxon>
        <taxon>Psathyrellaceae</taxon>
        <taxon>Ephemerocybe</taxon>
    </lineage>
</organism>
<keyword evidence="2" id="KW-1185">Reference proteome</keyword>
<dbReference type="AlphaFoldDB" id="A0A8H6I4L7"/>
<sequence>DTARFRRNLRVSPDTFDAIVAAIEDHEVFHNKSLTAKQFPVEIQLAVAMYRFGHDGNAAAVPSIAQWAGVSEGFVTKATRRVIIAVLALHDQIIHWPTSAEKEEAKEWVEEASCAAWRDGFCMVDGTLIPLFEKPGSHGEVYFDRKSNYSLNAQV</sequence>
<comment type="caution">
    <text evidence="1">The sequence shown here is derived from an EMBL/GenBank/DDBJ whole genome shotgun (WGS) entry which is preliminary data.</text>
</comment>
<evidence type="ECO:0008006" key="3">
    <source>
        <dbReference type="Google" id="ProtNLM"/>
    </source>
</evidence>
<dbReference type="Proteomes" id="UP000521943">
    <property type="component" value="Unassembled WGS sequence"/>
</dbReference>
<protein>
    <recommendedName>
        <fullName evidence="3">DDE Tnp4 domain-containing protein</fullName>
    </recommendedName>
</protein>
<dbReference type="OrthoDB" id="2641813at2759"/>
<name>A0A8H6I4L7_9AGAR</name>
<accession>A0A8H6I4L7</accession>
<feature type="non-terminal residue" evidence="1">
    <location>
        <position position="1"/>
    </location>
</feature>
<evidence type="ECO:0000313" key="1">
    <source>
        <dbReference type="EMBL" id="KAF6758820.1"/>
    </source>
</evidence>
<feature type="non-terminal residue" evidence="1">
    <location>
        <position position="155"/>
    </location>
</feature>
<dbReference type="EMBL" id="JACGCI010000017">
    <property type="protein sequence ID" value="KAF6758820.1"/>
    <property type="molecule type" value="Genomic_DNA"/>
</dbReference>
<gene>
    <name evidence="1" type="ORF">DFP72DRAFT_790361</name>
</gene>
<reference evidence="1 2" key="1">
    <citation type="submission" date="2020-07" db="EMBL/GenBank/DDBJ databases">
        <title>Comparative genomics of pyrophilous fungi reveals a link between fire events and developmental genes.</title>
        <authorList>
            <consortium name="DOE Joint Genome Institute"/>
            <person name="Steindorff A.S."/>
            <person name="Carver A."/>
            <person name="Calhoun S."/>
            <person name="Stillman K."/>
            <person name="Liu H."/>
            <person name="Lipzen A."/>
            <person name="Pangilinan J."/>
            <person name="Labutti K."/>
            <person name="Bruns T.D."/>
            <person name="Grigoriev I.V."/>
        </authorList>
    </citation>
    <scope>NUCLEOTIDE SEQUENCE [LARGE SCALE GENOMIC DNA]</scope>
    <source>
        <strain evidence="1 2">CBS 144469</strain>
    </source>
</reference>